<dbReference type="NCBIfam" id="TIGR04057">
    <property type="entry name" value="SusC_RagA_signa"/>
    <property type="match status" value="1"/>
</dbReference>
<organism evidence="10 11">
    <name type="scientific">Sphingobacterium tenebrionis</name>
    <dbReference type="NCBI Taxonomy" id="3111775"/>
    <lineage>
        <taxon>Bacteria</taxon>
        <taxon>Pseudomonadati</taxon>
        <taxon>Bacteroidota</taxon>
        <taxon>Sphingobacteriia</taxon>
        <taxon>Sphingobacteriales</taxon>
        <taxon>Sphingobacteriaceae</taxon>
        <taxon>Sphingobacterium</taxon>
    </lineage>
</organism>
<proteinExistence type="inferred from homology"/>
<feature type="signal peptide" evidence="8">
    <location>
        <begin position="1"/>
        <end position="20"/>
    </location>
</feature>
<keyword evidence="3 7" id="KW-1134">Transmembrane beta strand</keyword>
<dbReference type="InterPro" id="IPR012910">
    <property type="entry name" value="Plug_dom"/>
</dbReference>
<evidence type="ECO:0000313" key="11">
    <source>
        <dbReference type="Proteomes" id="UP001363035"/>
    </source>
</evidence>
<name>A0ABU8I6F9_9SPHI</name>
<comment type="caution">
    <text evidence="10">The sequence shown here is derived from an EMBL/GenBank/DDBJ whole genome shotgun (WGS) entry which is preliminary data.</text>
</comment>
<dbReference type="RefSeq" id="WP_099367888.1">
    <property type="nucleotide sequence ID" value="NZ_JAYLLN010000019.1"/>
</dbReference>
<keyword evidence="11" id="KW-1185">Reference proteome</keyword>
<evidence type="ECO:0000259" key="9">
    <source>
        <dbReference type="Pfam" id="PF07715"/>
    </source>
</evidence>
<evidence type="ECO:0000256" key="5">
    <source>
        <dbReference type="ARBA" id="ARBA00023136"/>
    </source>
</evidence>
<dbReference type="InterPro" id="IPR039426">
    <property type="entry name" value="TonB-dep_rcpt-like"/>
</dbReference>
<dbReference type="NCBIfam" id="TIGR04056">
    <property type="entry name" value="OMP_RagA_SusC"/>
    <property type="match status" value="1"/>
</dbReference>
<dbReference type="Gene3D" id="2.170.130.10">
    <property type="entry name" value="TonB-dependent receptor, plug domain"/>
    <property type="match status" value="1"/>
</dbReference>
<dbReference type="Pfam" id="PF07715">
    <property type="entry name" value="Plug"/>
    <property type="match status" value="1"/>
</dbReference>
<dbReference type="Gene3D" id="2.40.170.20">
    <property type="entry name" value="TonB-dependent receptor, beta-barrel domain"/>
    <property type="match status" value="1"/>
</dbReference>
<evidence type="ECO:0000256" key="2">
    <source>
        <dbReference type="ARBA" id="ARBA00022448"/>
    </source>
</evidence>
<evidence type="ECO:0000256" key="4">
    <source>
        <dbReference type="ARBA" id="ARBA00022692"/>
    </source>
</evidence>
<dbReference type="SUPFAM" id="SSF56935">
    <property type="entry name" value="Porins"/>
    <property type="match status" value="1"/>
</dbReference>
<dbReference type="InterPro" id="IPR023997">
    <property type="entry name" value="TonB-dep_OMP_SusC/RagA_CS"/>
</dbReference>
<evidence type="ECO:0000256" key="7">
    <source>
        <dbReference type="PROSITE-ProRule" id="PRU01360"/>
    </source>
</evidence>
<evidence type="ECO:0000256" key="3">
    <source>
        <dbReference type="ARBA" id="ARBA00022452"/>
    </source>
</evidence>
<accession>A0ABU8I6F9</accession>
<keyword evidence="4 7" id="KW-0812">Transmembrane</keyword>
<evidence type="ECO:0000256" key="6">
    <source>
        <dbReference type="ARBA" id="ARBA00023237"/>
    </source>
</evidence>
<reference evidence="10 11" key="1">
    <citation type="submission" date="2024-01" db="EMBL/GenBank/DDBJ databases">
        <title>Sphingobacterium tenebrionis sp. nov., a novel endophyte isolated from tenebrio molitor intestines.</title>
        <authorList>
            <person name="Zhang C."/>
        </authorList>
    </citation>
    <scope>NUCLEOTIDE SEQUENCE [LARGE SCALE GENOMIC DNA]</scope>
    <source>
        <strain evidence="10 11">PU5-4</strain>
    </source>
</reference>
<dbReference type="SUPFAM" id="SSF49464">
    <property type="entry name" value="Carboxypeptidase regulatory domain-like"/>
    <property type="match status" value="1"/>
</dbReference>
<comment type="subcellular location">
    <subcellularLocation>
        <location evidence="1 7">Cell outer membrane</location>
        <topology evidence="1 7">Multi-pass membrane protein</topology>
    </subcellularLocation>
</comment>
<comment type="similarity">
    <text evidence="7">Belongs to the TonB-dependent receptor family.</text>
</comment>
<keyword evidence="2 7" id="KW-0813">Transport</keyword>
<keyword evidence="5 7" id="KW-0472">Membrane</keyword>
<dbReference type="InterPro" id="IPR036942">
    <property type="entry name" value="Beta-barrel_TonB_sf"/>
</dbReference>
<gene>
    <name evidence="10" type="ORF">VJ786_08950</name>
</gene>
<dbReference type="InterPro" id="IPR008969">
    <property type="entry name" value="CarboxyPept-like_regulatory"/>
</dbReference>
<feature type="chain" id="PRO_5046120042" evidence="8">
    <location>
        <begin position="21"/>
        <end position="1050"/>
    </location>
</feature>
<feature type="domain" description="TonB-dependent receptor plug" evidence="9">
    <location>
        <begin position="115"/>
        <end position="244"/>
    </location>
</feature>
<evidence type="ECO:0000256" key="1">
    <source>
        <dbReference type="ARBA" id="ARBA00004571"/>
    </source>
</evidence>
<dbReference type="Pfam" id="PF13715">
    <property type="entry name" value="CarbopepD_reg_2"/>
    <property type="match status" value="1"/>
</dbReference>
<dbReference type="Proteomes" id="UP001363035">
    <property type="component" value="Unassembled WGS sequence"/>
</dbReference>
<protein>
    <submittedName>
        <fullName evidence="10">SusC/RagA family TonB-linked outer membrane protein</fullName>
    </submittedName>
</protein>
<dbReference type="PROSITE" id="PS52016">
    <property type="entry name" value="TONB_DEPENDENT_REC_3"/>
    <property type="match status" value="1"/>
</dbReference>
<keyword evidence="8" id="KW-0732">Signal</keyword>
<evidence type="ECO:0000256" key="8">
    <source>
        <dbReference type="SAM" id="SignalP"/>
    </source>
</evidence>
<dbReference type="InterPro" id="IPR023996">
    <property type="entry name" value="TonB-dep_OMP_SusC/RagA"/>
</dbReference>
<dbReference type="EMBL" id="JAYLLN010000019">
    <property type="protein sequence ID" value="MEI5985031.1"/>
    <property type="molecule type" value="Genomic_DNA"/>
</dbReference>
<sequence>MNRNLLTLAFMLFFASFLYAQDITLTGTVKNKDGQPVESITVREKTGSAATSTSADGSFTLNVKSSTGTLVFTGIGYTRLERAYQGTGPVNVVIQADEGNLEEVIIVGYQRQSMKKTTSAVQVISGEQIENLAAPSFESLLQGRVSGVNIQNFTGEPGARNTFTVRGNTTISPDLNSEVDLANTMSSPLYIIDGMPLSVNDLATSSATGTNYIAGININDIESIVVQKDASATAVWGSRGANGVIIIKTKSGRSGKPQIRLSYYKGITERPELQKTLLGSTERWEKMNILSQYSTPSNYGGGFTQALTDSLNTSYNNATDWQDLFYTSGNIDNVDGSISGGTDIVNYRLSLGYYNEDGIVRNTGFKRYSLRGNFGFNLASFLRSDLMFSTTRMSRKRGLGRGINEIVPVNQAGMPSSFVGLSDADYDFYLGQYDKLLDDNKTDVLNMFSKTYVDIIPGLQYSFEASVQANLDRRDQFQPRELNGGTNFAASNKNDAFTYNLANVINYNKTLAEDHNITFTGIQSFQYDDFKNLNLTGYNLPTDDIHVVQGVAQKDLYGSSNRRNSGLVSYMGQFAYDYKAKYLFNASWRADASSRFGKDTKWGYFPSLSLGWVASDEAFMKNLEFVNFLKFRGSWGRSGVLPADFYAPFNVWDLSTTTYDGENIATPSFDKPLTLPNLTWNKSEQSNIGFDLNMLDNRLNIVFDAYRKITKDPILSFPYPFYTGYTRLSYNVPMTIYNEGFDLSISTRNMPSGKDFQWNTNLNLTYNKNRIGSLPYNDKSFYAETYGYNQQLLFRVGSPIYQWAQMIYQGVYNRLEDIPVNPITGSKLSYFKTYNPVLPGYPNWLDVNGDWDVWSDEDKGAADGDLVPTGDPNPKFTGGLYNEFTYKNFTLGILGTFTFGRDIINTLKANQFNNIAGNVYNFTNLRLPDLEGLDYWTPEKAKDPNFQANFPSIQPGNYFYQFLPFSTMWNEQGDYFKIKTITVGYLLPANLTKKLGIGMNRVRFYGMMDNVLTIQSANVPDAELITPQGEYSGGAYPLPRKYTLGLEVNF</sequence>
<keyword evidence="6 7" id="KW-0998">Cell outer membrane</keyword>
<evidence type="ECO:0000313" key="10">
    <source>
        <dbReference type="EMBL" id="MEI5985031.1"/>
    </source>
</evidence>
<dbReference type="InterPro" id="IPR037066">
    <property type="entry name" value="Plug_dom_sf"/>
</dbReference>